<reference evidence="19 21" key="2">
    <citation type="journal article" date="2018" name="PLoS ONE">
        <title>Phenotypic characterization and whole genome analysis of extended-spectrum beta-lactamase-producing bacteria isolated from dogs in Germany.</title>
        <authorList>
            <person name="Boehmer T."/>
            <person name="Vogler A.J."/>
            <person name="Thomas A."/>
            <person name="Sauer S."/>
            <person name="Hergenroether M."/>
            <person name="Straubinger R.K."/>
            <person name="Birdsell D."/>
            <person name="Keim P."/>
            <person name="Sahl J.W."/>
            <person name="Williamson C.H."/>
            <person name="Riehm J.M."/>
        </authorList>
    </citation>
    <scope>NUCLEOTIDE SEQUENCE [LARGE SCALE GENOMIC DNA]</scope>
    <source>
        <strain evidence="19 21">AFG_SD03_1510_Ahy_093</strain>
    </source>
</reference>
<sequence length="303" mass="33090">MSHQQYSRWVTLASMAAVTTATLLITGKLIAWLMTDSSSLLASLTDSFMDVSASIINLLAIRYALSPADDEHRFGHGKAESLAGLIQAAFISGSALLLVMHGISSLLKQAPLERLEAGLWVSGGSIVLTLLLVSFQSLVIRKTNSVAIKADMLHYRSDLLLNGGVLLALVLAGQGWYWADGLFAILIGLFLLWGALHIGYESVQALLDRQLPAEEQARIMALCCDVEGVHGVHDLRTRQSGPTRFVQLHLELDDQLPLVKAHQIADEAELAVRQAFERMDVIIHMDPISVVHKEQQGTPSEQQ</sequence>
<feature type="transmembrane region" description="Helical" evidence="15">
    <location>
        <begin position="119"/>
        <end position="139"/>
    </location>
</feature>
<evidence type="ECO:0000259" key="17">
    <source>
        <dbReference type="Pfam" id="PF16916"/>
    </source>
</evidence>
<dbReference type="GO" id="GO:0005886">
    <property type="term" value="C:plasma membrane"/>
    <property type="evidence" value="ECO:0007669"/>
    <property type="project" value="UniProtKB-SubCell"/>
</dbReference>
<dbReference type="PANTHER" id="PTHR43840">
    <property type="entry name" value="MITOCHONDRIAL METAL TRANSPORTER 1-RELATED"/>
    <property type="match status" value="1"/>
</dbReference>
<evidence type="ECO:0000256" key="5">
    <source>
        <dbReference type="ARBA" id="ARBA00022496"/>
    </source>
</evidence>
<name>A0A081UXP9_AERHY</name>
<dbReference type="PANTHER" id="PTHR43840:SF41">
    <property type="entry name" value="CATION-EFFLUX PUMP FIEF"/>
    <property type="match status" value="1"/>
</dbReference>
<dbReference type="EMBL" id="CP118942">
    <property type="protein sequence ID" value="WEE26442.1"/>
    <property type="molecule type" value="Genomic_DNA"/>
</dbReference>
<reference evidence="19" key="4">
    <citation type="submission" date="2018-02" db="EMBL/GenBank/DDBJ databases">
        <authorList>
            <person name="Williamson C."/>
        </authorList>
    </citation>
    <scope>NUCLEOTIDE SEQUENCE</scope>
    <source>
        <strain evidence="19">AFG_SD03_1510_Ahy_093</strain>
    </source>
</reference>
<dbReference type="FunFam" id="1.20.1510.10:FF:000001">
    <property type="entry name" value="Ferrous-iron efflux pump FieF"/>
    <property type="match status" value="1"/>
</dbReference>
<dbReference type="InterPro" id="IPR027469">
    <property type="entry name" value="Cation_efflux_TMD_sf"/>
</dbReference>
<comment type="subcellular location">
    <subcellularLocation>
        <location evidence="1">Cell membrane</location>
        <topology evidence="1">Multi-pass membrane protein</topology>
    </subcellularLocation>
</comment>
<evidence type="ECO:0000259" key="16">
    <source>
        <dbReference type="Pfam" id="PF01545"/>
    </source>
</evidence>
<dbReference type="Proteomes" id="UP000859505">
    <property type="component" value="Unassembled WGS sequence"/>
</dbReference>
<evidence type="ECO:0000256" key="13">
    <source>
        <dbReference type="ARBA" id="ARBA00062926"/>
    </source>
</evidence>
<evidence type="ECO:0000256" key="2">
    <source>
        <dbReference type="ARBA" id="ARBA00010212"/>
    </source>
</evidence>
<keyword evidence="6 15" id="KW-0812">Transmembrane</keyword>
<keyword evidence="7" id="KW-0864">Zinc transport</keyword>
<keyword evidence="5" id="KW-0410">Iron transport</keyword>
<keyword evidence="8 15" id="KW-1133">Transmembrane helix</keyword>
<dbReference type="SUPFAM" id="SSF161111">
    <property type="entry name" value="Cation efflux protein transmembrane domain-like"/>
    <property type="match status" value="1"/>
</dbReference>
<evidence type="ECO:0000256" key="1">
    <source>
        <dbReference type="ARBA" id="ARBA00004651"/>
    </source>
</evidence>
<evidence type="ECO:0000256" key="3">
    <source>
        <dbReference type="ARBA" id="ARBA00022448"/>
    </source>
</evidence>
<dbReference type="EMBL" id="DACTUL010000037">
    <property type="protein sequence ID" value="HAT6345941.1"/>
    <property type="molecule type" value="Genomic_DNA"/>
</dbReference>
<keyword evidence="4" id="KW-1003">Cell membrane</keyword>
<dbReference type="KEGG" id="ahh:RY45_01235"/>
<feature type="transmembrane region" description="Helical" evidence="15">
    <location>
        <begin position="82"/>
        <end position="107"/>
    </location>
</feature>
<evidence type="ECO:0000313" key="18">
    <source>
        <dbReference type="EMBL" id="HAT6345941.1"/>
    </source>
</evidence>
<dbReference type="Pfam" id="PF01545">
    <property type="entry name" value="Cation_efflux"/>
    <property type="match status" value="1"/>
</dbReference>
<comment type="subunit">
    <text evidence="13">Homodimer. The subunits are held together in a parallel orientation through zinc binding at the interface of the cytoplasmic domains.</text>
</comment>
<dbReference type="Proteomes" id="UP001214666">
    <property type="component" value="Chromosome"/>
</dbReference>
<evidence type="ECO:0000256" key="15">
    <source>
        <dbReference type="SAM" id="Phobius"/>
    </source>
</evidence>
<reference evidence="18" key="5">
    <citation type="submission" date="2020-01" db="EMBL/GenBank/DDBJ databases">
        <authorList>
            <consortium name="NCBI Pathogen Detection Project"/>
        </authorList>
    </citation>
    <scope>NUCLEOTIDE SEQUENCE</scope>
    <source>
        <strain evidence="18">OLC2673_Aeromonas</strain>
    </source>
</reference>
<evidence type="ECO:0000256" key="8">
    <source>
        <dbReference type="ARBA" id="ARBA00022989"/>
    </source>
</evidence>
<dbReference type="SMR" id="A0A081UXP9"/>
<dbReference type="GO" id="GO:0015341">
    <property type="term" value="F:zinc efflux antiporter activity"/>
    <property type="evidence" value="ECO:0007669"/>
    <property type="project" value="TreeGrafter"/>
</dbReference>
<dbReference type="eggNOG" id="COG0053">
    <property type="taxonomic scope" value="Bacteria"/>
</dbReference>
<dbReference type="NCBIfam" id="TIGR01297">
    <property type="entry name" value="CDF"/>
    <property type="match status" value="1"/>
</dbReference>
<evidence type="ECO:0000256" key="12">
    <source>
        <dbReference type="ARBA" id="ARBA00050984"/>
    </source>
</evidence>
<keyword evidence="7" id="KW-0406">Ion transport</keyword>
<reference evidence="18" key="1">
    <citation type="journal article" date="2018" name="Genome Biol.">
        <title>SKESA: strategic k-mer extension for scrupulous assemblies.</title>
        <authorList>
            <person name="Souvorov A."/>
            <person name="Agarwala R."/>
            <person name="Lipman D.J."/>
        </authorList>
    </citation>
    <scope>NUCLEOTIDE SEQUENCE</scope>
    <source>
        <strain evidence="18">OLC2673_Aeromonas</strain>
    </source>
</reference>
<evidence type="ECO:0000256" key="9">
    <source>
        <dbReference type="ARBA" id="ARBA00023136"/>
    </source>
</evidence>
<comment type="catalytic activity">
    <reaction evidence="10">
        <text>Fe(2+)(in) + H(+)(out) = Fe(2+)(out) + H(+)(in)</text>
        <dbReference type="Rhea" id="RHEA:29439"/>
        <dbReference type="ChEBI" id="CHEBI:15378"/>
        <dbReference type="ChEBI" id="CHEBI:29033"/>
    </reaction>
</comment>
<dbReference type="AlphaFoldDB" id="A0A081UXP9"/>
<dbReference type="InterPro" id="IPR002524">
    <property type="entry name" value="Cation_efflux"/>
</dbReference>
<protein>
    <recommendedName>
        <fullName evidence="14">Cation-efflux pump FieF</fullName>
    </recommendedName>
</protein>
<comment type="similarity">
    <text evidence="2">Belongs to the cation diffusion facilitator (CDF) transporter (TC 2.A.4) family. FieF subfamily.</text>
</comment>
<gene>
    <name evidence="19" type="primary">fieF</name>
    <name evidence="19" type="synonym">yiiP</name>
    <name evidence="19" type="ORF">C6C11_21335</name>
    <name evidence="18" type="ORF">JAJ28_003729</name>
    <name evidence="20" type="ORF">PY771_23055</name>
</gene>
<reference evidence="21" key="3">
    <citation type="submission" date="2018-02" db="EMBL/GenBank/DDBJ databases">
        <title>Phenotypic characterization and whole genome analysis of multidrug-resistant, extended-spectrum beta-lactamase-producing bacteria isolated from dogs in Germany.</title>
        <authorList>
            <person name="Williamson C."/>
        </authorList>
    </citation>
    <scope>NUCLEOTIDE SEQUENCE [LARGE SCALE GENOMIC DNA]</scope>
    <source>
        <strain evidence="21">AFG_SD03_1510_Ahy_093</strain>
    </source>
</reference>
<evidence type="ECO:0000256" key="7">
    <source>
        <dbReference type="ARBA" id="ARBA00022906"/>
    </source>
</evidence>
<dbReference type="FunFam" id="3.30.70.1350:FF:000002">
    <property type="entry name" value="Ferrous-iron efflux pump FieF"/>
    <property type="match status" value="1"/>
</dbReference>
<dbReference type="EMBL" id="PUTQ01000041">
    <property type="protein sequence ID" value="RCF43622.1"/>
    <property type="molecule type" value="Genomic_DNA"/>
</dbReference>
<keyword evidence="3" id="KW-0813">Transport</keyword>
<evidence type="ECO:0000313" key="21">
    <source>
        <dbReference type="Proteomes" id="UP000253075"/>
    </source>
</evidence>
<evidence type="ECO:0000256" key="4">
    <source>
        <dbReference type="ARBA" id="ARBA00022475"/>
    </source>
</evidence>
<feature type="domain" description="Cation efflux protein cytoplasmic" evidence="17">
    <location>
        <begin position="211"/>
        <end position="287"/>
    </location>
</feature>
<evidence type="ECO:0000256" key="14">
    <source>
        <dbReference type="ARBA" id="ARBA00072262"/>
    </source>
</evidence>
<dbReference type="Proteomes" id="UP000253075">
    <property type="component" value="Unassembled WGS sequence"/>
</dbReference>
<dbReference type="InterPro" id="IPR027470">
    <property type="entry name" value="Cation_efflux_CTD"/>
</dbReference>
<keyword evidence="7" id="KW-0862">Zinc</keyword>
<evidence type="ECO:0000256" key="11">
    <source>
        <dbReference type="ARBA" id="ARBA00047695"/>
    </source>
</evidence>
<dbReference type="GO" id="GO:0015093">
    <property type="term" value="F:ferrous iron transmembrane transporter activity"/>
    <property type="evidence" value="ECO:0007669"/>
    <property type="project" value="TreeGrafter"/>
</dbReference>
<comment type="catalytic activity">
    <reaction evidence="12">
        <text>Cd(2+)(in) + H(+)(out) = Cd(2+)(out) + H(+)(in)</text>
        <dbReference type="Rhea" id="RHEA:28739"/>
        <dbReference type="ChEBI" id="CHEBI:15378"/>
        <dbReference type="ChEBI" id="CHEBI:48775"/>
    </reaction>
</comment>
<organism evidence="18 22">
    <name type="scientific">Aeromonas hydrophila</name>
    <dbReference type="NCBI Taxonomy" id="644"/>
    <lineage>
        <taxon>Bacteria</taxon>
        <taxon>Pseudomonadati</taxon>
        <taxon>Pseudomonadota</taxon>
        <taxon>Gammaproteobacteria</taxon>
        <taxon>Aeromonadales</taxon>
        <taxon>Aeromonadaceae</taxon>
        <taxon>Aeromonas</taxon>
    </lineage>
</organism>
<evidence type="ECO:0000256" key="10">
    <source>
        <dbReference type="ARBA" id="ARBA00035584"/>
    </source>
</evidence>
<dbReference type="InterPro" id="IPR036837">
    <property type="entry name" value="Cation_efflux_CTD_sf"/>
</dbReference>
<dbReference type="GO" id="GO:0006882">
    <property type="term" value="P:intracellular zinc ion homeostasis"/>
    <property type="evidence" value="ECO:0007669"/>
    <property type="project" value="TreeGrafter"/>
</dbReference>
<dbReference type="SUPFAM" id="SSF160240">
    <property type="entry name" value="Cation efflux protein cytoplasmic domain-like"/>
    <property type="match status" value="1"/>
</dbReference>
<feature type="transmembrane region" description="Helical" evidence="15">
    <location>
        <begin position="40"/>
        <end position="61"/>
    </location>
</feature>
<dbReference type="KEGG" id="ahi:VU14_21530"/>
<keyword evidence="9 15" id="KW-0472">Membrane</keyword>
<accession>A0A081UXP9</accession>
<proteinExistence type="inferred from homology"/>
<dbReference type="InterPro" id="IPR050291">
    <property type="entry name" value="CDF_Transporter"/>
</dbReference>
<evidence type="ECO:0000313" key="22">
    <source>
        <dbReference type="Proteomes" id="UP000859505"/>
    </source>
</evidence>
<dbReference type="Pfam" id="PF16916">
    <property type="entry name" value="ZT_dimer"/>
    <property type="match status" value="1"/>
</dbReference>
<dbReference type="RefSeq" id="WP_016349026.1">
    <property type="nucleotide sequence ID" value="NZ_AP019193.1"/>
</dbReference>
<keyword evidence="5" id="KW-0408">Iron</keyword>
<dbReference type="GO" id="GO:0015086">
    <property type="term" value="F:cadmium ion transmembrane transporter activity"/>
    <property type="evidence" value="ECO:0007669"/>
    <property type="project" value="TreeGrafter"/>
</dbReference>
<feature type="transmembrane region" description="Helical" evidence="15">
    <location>
        <begin position="12"/>
        <end position="34"/>
    </location>
</feature>
<evidence type="ECO:0000313" key="19">
    <source>
        <dbReference type="EMBL" id="RCF43622.1"/>
    </source>
</evidence>
<evidence type="ECO:0000313" key="20">
    <source>
        <dbReference type="EMBL" id="WEE26442.1"/>
    </source>
</evidence>
<reference evidence="20" key="6">
    <citation type="submission" date="2023-02" db="EMBL/GenBank/DDBJ databases">
        <title>The sequence of Aeromonas hydrophila K533.</title>
        <authorList>
            <person name="Luo X."/>
        </authorList>
    </citation>
    <scope>NUCLEOTIDE SEQUENCE</scope>
    <source>
        <strain evidence="20">K533</strain>
    </source>
</reference>
<feature type="transmembrane region" description="Helical" evidence="15">
    <location>
        <begin position="159"/>
        <end position="177"/>
    </location>
</feature>
<evidence type="ECO:0000256" key="6">
    <source>
        <dbReference type="ARBA" id="ARBA00022692"/>
    </source>
</evidence>
<comment type="catalytic activity">
    <reaction evidence="11">
        <text>Zn(2+)(in) + H(+)(out) = Zn(2+)(out) + H(+)(in)</text>
        <dbReference type="Rhea" id="RHEA:28839"/>
        <dbReference type="ChEBI" id="CHEBI:15378"/>
        <dbReference type="ChEBI" id="CHEBI:29105"/>
    </reaction>
</comment>
<dbReference type="Gene3D" id="1.20.1510.10">
    <property type="entry name" value="Cation efflux protein transmembrane domain"/>
    <property type="match status" value="1"/>
</dbReference>
<feature type="transmembrane region" description="Helical" evidence="15">
    <location>
        <begin position="183"/>
        <end position="200"/>
    </location>
</feature>
<dbReference type="InterPro" id="IPR058533">
    <property type="entry name" value="Cation_efflux_TM"/>
</dbReference>
<dbReference type="Gene3D" id="3.30.70.1350">
    <property type="entry name" value="Cation efflux protein, cytoplasmic domain"/>
    <property type="match status" value="1"/>
</dbReference>
<feature type="domain" description="Cation efflux protein transmembrane" evidence="16">
    <location>
        <begin position="16"/>
        <end position="207"/>
    </location>
</feature>